<feature type="domain" description="S5 DRBM" evidence="9">
    <location>
        <begin position="237"/>
        <end position="300"/>
    </location>
</feature>
<reference evidence="10" key="1">
    <citation type="submission" date="2024-02" db="EMBL/GenBank/DDBJ databases">
        <authorList>
            <consortium name="ELIXIR-Norway"/>
            <consortium name="Elixir Norway"/>
        </authorList>
    </citation>
    <scope>NUCLEOTIDE SEQUENCE</scope>
</reference>
<protein>
    <recommendedName>
        <fullName evidence="9">S5 DRBM domain-containing protein</fullName>
    </recommendedName>
</protein>
<dbReference type="PANTHER" id="PTHR48432:SF1">
    <property type="entry name" value="S5 DRBM DOMAIN-CONTAINING PROTEIN"/>
    <property type="match status" value="1"/>
</dbReference>
<dbReference type="Gene3D" id="3.30.160.20">
    <property type="match status" value="1"/>
</dbReference>
<dbReference type="InterPro" id="IPR000851">
    <property type="entry name" value="Ribosomal_uS5"/>
</dbReference>
<evidence type="ECO:0000256" key="1">
    <source>
        <dbReference type="ARBA" id="ARBA00008945"/>
    </source>
</evidence>
<evidence type="ECO:0000256" key="5">
    <source>
        <dbReference type="ARBA" id="ARBA00023274"/>
    </source>
</evidence>
<dbReference type="PROSITE" id="PS50881">
    <property type="entry name" value="S5_DSRBD"/>
    <property type="match status" value="1"/>
</dbReference>
<dbReference type="Gene3D" id="3.30.230.10">
    <property type="match status" value="1"/>
</dbReference>
<sequence>MSTMRKGASGARIWRFVKGPACQWRQLEPPWIAAALESGVHNLSSEYCHPAVYTPCGTSIVPTKSSHAMVGSCQSGTILDLPAKLQELSLNVARGRNVCYQDVHASVNWGLKALHSLRQTSAFNVWRAGHNNSLRNQAVLHSSPFSSGYGIQWFSSGGLQKQPILRAREEGDLEEEDDDITVGETSDITASAEESSQMSSLDSQLKGSPRRRQRFLLQKALKIRNIEQEGRPQKRGFHMKVVDVNRTCKVTKGGGILSFTALVVCGNNDGVAGFGKGKSAEISAAVDKAYSRALRNLHYFERYEGHTIYHEKTSKYGKTKIYLWPAVSGTGMRASHTVGGILRLAGFKDVKTKVVGSRHPHNTVKAVFKALSEIETPEELAERQGREMVQARSRALA</sequence>
<dbReference type="InterPro" id="IPR020568">
    <property type="entry name" value="Ribosomal_Su5_D2-typ_SF"/>
</dbReference>
<evidence type="ECO:0000256" key="3">
    <source>
        <dbReference type="ARBA" id="ARBA00022884"/>
    </source>
</evidence>
<proteinExistence type="inferred from homology"/>
<evidence type="ECO:0000256" key="2">
    <source>
        <dbReference type="ARBA" id="ARBA00022730"/>
    </source>
</evidence>
<evidence type="ECO:0000256" key="8">
    <source>
        <dbReference type="SAM" id="MobiDB-lite"/>
    </source>
</evidence>
<evidence type="ECO:0000313" key="11">
    <source>
        <dbReference type="Proteomes" id="UP001497512"/>
    </source>
</evidence>
<evidence type="ECO:0000256" key="7">
    <source>
        <dbReference type="RuleBase" id="RU003823"/>
    </source>
</evidence>
<dbReference type="PANTHER" id="PTHR48432">
    <property type="entry name" value="S5 DRBM DOMAIN-CONTAINING PROTEIN"/>
    <property type="match status" value="1"/>
</dbReference>
<dbReference type="Proteomes" id="UP001497512">
    <property type="component" value="Chromosome 5"/>
</dbReference>
<dbReference type="InterPro" id="IPR005324">
    <property type="entry name" value="Ribosomal_uS5_C"/>
</dbReference>
<feature type="compositionally biased region" description="Polar residues" evidence="8">
    <location>
        <begin position="189"/>
        <end position="206"/>
    </location>
</feature>
<dbReference type="InterPro" id="IPR014721">
    <property type="entry name" value="Ribsml_uS5_D2-typ_fold_subgr"/>
</dbReference>
<feature type="region of interest" description="Disordered" evidence="8">
    <location>
        <begin position="189"/>
        <end position="209"/>
    </location>
</feature>
<keyword evidence="3" id="KW-0694">RNA-binding</keyword>
<comment type="similarity">
    <text evidence="1 7">Belongs to the universal ribosomal protein uS5 family.</text>
</comment>
<dbReference type="SUPFAM" id="SSF54211">
    <property type="entry name" value="Ribosomal protein S5 domain 2-like"/>
    <property type="match status" value="1"/>
</dbReference>
<dbReference type="Pfam" id="PF00333">
    <property type="entry name" value="Ribosomal_S5"/>
    <property type="match status" value="1"/>
</dbReference>
<evidence type="ECO:0000313" key="10">
    <source>
        <dbReference type="EMBL" id="CAK9225493.1"/>
    </source>
</evidence>
<keyword evidence="4 6" id="KW-0689">Ribosomal protein</keyword>
<keyword evidence="11" id="KW-1185">Reference proteome</keyword>
<evidence type="ECO:0000256" key="4">
    <source>
        <dbReference type="ARBA" id="ARBA00022980"/>
    </source>
</evidence>
<keyword evidence="2" id="KW-0699">rRNA-binding</keyword>
<evidence type="ECO:0000259" key="9">
    <source>
        <dbReference type="PROSITE" id="PS50881"/>
    </source>
</evidence>
<dbReference type="Pfam" id="PF03719">
    <property type="entry name" value="Ribosomal_S5_C"/>
    <property type="match status" value="1"/>
</dbReference>
<dbReference type="SUPFAM" id="SSF54768">
    <property type="entry name" value="dsRNA-binding domain-like"/>
    <property type="match status" value="1"/>
</dbReference>
<dbReference type="InterPro" id="IPR013810">
    <property type="entry name" value="Ribosomal_uS5_N"/>
</dbReference>
<gene>
    <name evidence="10" type="ORF">CSSPTR1EN2_LOCUS17607</name>
</gene>
<evidence type="ECO:0000256" key="6">
    <source>
        <dbReference type="PROSITE-ProRule" id="PRU00268"/>
    </source>
</evidence>
<dbReference type="EMBL" id="OZ019897">
    <property type="protein sequence ID" value="CAK9225493.1"/>
    <property type="molecule type" value="Genomic_DNA"/>
</dbReference>
<name>A0ABP0UNZ4_9BRYO</name>
<keyword evidence="5 6" id="KW-0687">Ribonucleoprotein</keyword>
<organism evidence="10 11">
    <name type="scientific">Sphagnum troendelagicum</name>
    <dbReference type="NCBI Taxonomy" id="128251"/>
    <lineage>
        <taxon>Eukaryota</taxon>
        <taxon>Viridiplantae</taxon>
        <taxon>Streptophyta</taxon>
        <taxon>Embryophyta</taxon>
        <taxon>Bryophyta</taxon>
        <taxon>Sphagnophytina</taxon>
        <taxon>Sphagnopsida</taxon>
        <taxon>Sphagnales</taxon>
        <taxon>Sphagnaceae</taxon>
        <taxon>Sphagnum</taxon>
    </lineage>
</organism>
<accession>A0ABP0UNZ4</accession>